<evidence type="ECO:0000313" key="2">
    <source>
        <dbReference type="Proteomes" id="UP000042997"/>
    </source>
</evidence>
<evidence type="ECO:0000313" key="1">
    <source>
        <dbReference type="EMBL" id="CDZ91454.1"/>
    </source>
</evidence>
<name>A0A098BRY7_9NOCA</name>
<dbReference type="SUPFAM" id="SSF51679">
    <property type="entry name" value="Bacterial luciferase-like"/>
    <property type="match status" value="1"/>
</dbReference>
<accession>A0A098BRY7</accession>
<proteinExistence type="predicted"/>
<protein>
    <submittedName>
        <fullName evidence="1">Putative methylenetetrahydromethanopterin reductase</fullName>
    </submittedName>
</protein>
<dbReference type="AlphaFoldDB" id="A0A098BRY7"/>
<reference evidence="1 2" key="1">
    <citation type="journal article" date="2014" name="Genome Announc.">
        <title>Draft Genome Sequence of Propane- and Butane-Oxidizing Actinobacterium Rhodococcus ruber IEGM 231.</title>
        <authorList>
            <person name="Ivshina I.B."/>
            <person name="Kuyukina M.S."/>
            <person name="Krivoruchko A.V."/>
            <person name="Barbe V."/>
            <person name="Fischer C."/>
        </authorList>
    </citation>
    <scope>NUCLEOTIDE SEQUENCE [LARGE SCALE GENOMIC DNA]</scope>
</reference>
<gene>
    <name evidence="1" type="ORF">RHRU231_830043</name>
</gene>
<organism evidence="1 2">
    <name type="scientific">Rhodococcus ruber</name>
    <dbReference type="NCBI Taxonomy" id="1830"/>
    <lineage>
        <taxon>Bacteria</taxon>
        <taxon>Bacillati</taxon>
        <taxon>Actinomycetota</taxon>
        <taxon>Actinomycetes</taxon>
        <taxon>Mycobacteriales</taxon>
        <taxon>Nocardiaceae</taxon>
        <taxon>Rhodococcus</taxon>
    </lineage>
</organism>
<dbReference type="Gene3D" id="3.20.20.30">
    <property type="entry name" value="Luciferase-like domain"/>
    <property type="match status" value="1"/>
</dbReference>
<dbReference type="InterPro" id="IPR036661">
    <property type="entry name" value="Luciferase-like_sf"/>
</dbReference>
<dbReference type="RefSeq" id="WP_052455344.1">
    <property type="nucleotide sequence ID" value="NZ_JAJNCM010000014.1"/>
</dbReference>
<sequence>MELCIGTADNALRSMGDRPAKISEFTHAVEVSRDSTAGRRVTHHWLGQSRDVEFLDKDSGFYNVAEQIPIWVAASGPRGLAQAAGYADTVVDCLGPETDMIGVIRRELDKAAADAGLMNSHRDELGDATVDASLAAAPQYFGDPHAAEQPHYLDVWAKYLRGLEPA</sequence>
<dbReference type="GO" id="GO:0016705">
    <property type="term" value="F:oxidoreductase activity, acting on paired donors, with incorporation or reduction of molecular oxygen"/>
    <property type="evidence" value="ECO:0007669"/>
    <property type="project" value="InterPro"/>
</dbReference>
<dbReference type="Proteomes" id="UP000042997">
    <property type="component" value="Unassembled WGS sequence"/>
</dbReference>
<dbReference type="EMBL" id="CCSD01000098">
    <property type="protein sequence ID" value="CDZ91454.1"/>
    <property type="molecule type" value="Genomic_DNA"/>
</dbReference>